<keyword evidence="2" id="KW-1185">Reference proteome</keyword>
<reference evidence="1" key="1">
    <citation type="submission" date="2025-08" db="UniProtKB">
        <authorList>
            <consortium name="Ensembl"/>
        </authorList>
    </citation>
    <scope>IDENTIFICATION</scope>
</reference>
<protein>
    <submittedName>
        <fullName evidence="1">Uncharacterized protein</fullName>
    </submittedName>
</protein>
<sequence>MVLSRPNQAKMCCATLNILSSKPNKALQHILLKSVGIQKREASNHNWLRFGLGVRIILGKKTRGADAVRGGVMNMLQNA</sequence>
<dbReference type="AlphaFoldDB" id="A0A8C7JGZ9"/>
<accession>A0A8C7JGZ9</accession>
<dbReference type="Proteomes" id="UP000694557">
    <property type="component" value="Unassembled WGS sequence"/>
</dbReference>
<name>A0A8C7JGZ9_ONCKI</name>
<evidence type="ECO:0000313" key="2">
    <source>
        <dbReference type="Proteomes" id="UP000694557"/>
    </source>
</evidence>
<organism evidence="1 2">
    <name type="scientific">Oncorhynchus kisutch</name>
    <name type="common">Coho salmon</name>
    <name type="synonym">Salmo kisutch</name>
    <dbReference type="NCBI Taxonomy" id="8019"/>
    <lineage>
        <taxon>Eukaryota</taxon>
        <taxon>Metazoa</taxon>
        <taxon>Chordata</taxon>
        <taxon>Craniata</taxon>
        <taxon>Vertebrata</taxon>
        <taxon>Euteleostomi</taxon>
        <taxon>Actinopterygii</taxon>
        <taxon>Neopterygii</taxon>
        <taxon>Teleostei</taxon>
        <taxon>Protacanthopterygii</taxon>
        <taxon>Salmoniformes</taxon>
        <taxon>Salmonidae</taxon>
        <taxon>Salmoninae</taxon>
        <taxon>Oncorhynchus</taxon>
    </lineage>
</organism>
<evidence type="ECO:0000313" key="1">
    <source>
        <dbReference type="Ensembl" id="ENSOKIP00005082820.1"/>
    </source>
</evidence>
<reference evidence="1" key="2">
    <citation type="submission" date="2025-09" db="UniProtKB">
        <authorList>
            <consortium name="Ensembl"/>
        </authorList>
    </citation>
    <scope>IDENTIFICATION</scope>
</reference>
<proteinExistence type="predicted"/>
<dbReference type="Ensembl" id="ENSOKIT00005088400.1">
    <property type="protein sequence ID" value="ENSOKIP00005082820.1"/>
    <property type="gene ID" value="ENSOKIG00005035940.1"/>
</dbReference>